<accession>A0AAQ4DLI7</accession>
<keyword evidence="1" id="KW-0596">Phosphopantetheine</keyword>
<evidence type="ECO:0000256" key="3">
    <source>
        <dbReference type="ARBA" id="ARBA00022832"/>
    </source>
</evidence>
<dbReference type="Pfam" id="PF02801">
    <property type="entry name" value="Ketoacyl-synt_C"/>
    <property type="match status" value="1"/>
</dbReference>
<dbReference type="InterPro" id="IPR016039">
    <property type="entry name" value="Thiolase-like"/>
</dbReference>
<dbReference type="PROSITE" id="PS52004">
    <property type="entry name" value="KS3_2"/>
    <property type="match status" value="1"/>
</dbReference>
<keyword evidence="4" id="KW-0521">NADP</keyword>
<dbReference type="SMART" id="SM00825">
    <property type="entry name" value="PKS_KS"/>
    <property type="match status" value="1"/>
</dbReference>
<evidence type="ECO:0000256" key="6">
    <source>
        <dbReference type="ARBA" id="ARBA00023098"/>
    </source>
</evidence>
<protein>
    <recommendedName>
        <fullName evidence="9">Ketosynthase family 3 (KS3) domain-containing protein</fullName>
    </recommendedName>
</protein>
<evidence type="ECO:0000256" key="2">
    <source>
        <dbReference type="ARBA" id="ARBA00022516"/>
    </source>
</evidence>
<dbReference type="EMBL" id="JARKHS020029431">
    <property type="protein sequence ID" value="KAK8763327.1"/>
    <property type="molecule type" value="Genomic_DNA"/>
</dbReference>
<sequence>MAAAAEDIVVTGFSARFPQADSLAEFKEKLYAGFDFVTDDEIRWPRGHLGLPARMGKIRDLSLFDAEFFGVPPKQAHLMDPQMRFLLETCYEAIVDSGYDPQALRGRRALARLLRDTYSEAGVDPCKVGYVEAHGTGTQVGDSQELLSISNVFCQPQREKPLKVGAVKSNVGHAEPASGKTHLASIARKSIDVQMRCAAILCQAARCF</sequence>
<dbReference type="Proteomes" id="UP001321473">
    <property type="component" value="Unassembled WGS sequence"/>
</dbReference>
<evidence type="ECO:0000256" key="8">
    <source>
        <dbReference type="ARBA" id="ARBA00023268"/>
    </source>
</evidence>
<dbReference type="PANTHER" id="PTHR43775:SF7">
    <property type="entry name" value="FATTY ACID SYNTHASE"/>
    <property type="match status" value="1"/>
</dbReference>
<dbReference type="GO" id="GO:0006633">
    <property type="term" value="P:fatty acid biosynthetic process"/>
    <property type="evidence" value="ECO:0007669"/>
    <property type="project" value="UniProtKB-KW"/>
</dbReference>
<evidence type="ECO:0000256" key="7">
    <source>
        <dbReference type="ARBA" id="ARBA00023160"/>
    </source>
</evidence>
<keyword evidence="8" id="KW-0511">Multifunctional enzyme</keyword>
<dbReference type="InterPro" id="IPR014031">
    <property type="entry name" value="Ketoacyl_synth_C"/>
</dbReference>
<keyword evidence="2" id="KW-0444">Lipid biosynthesis</keyword>
<evidence type="ECO:0000259" key="9">
    <source>
        <dbReference type="PROSITE" id="PS52004"/>
    </source>
</evidence>
<evidence type="ECO:0000313" key="10">
    <source>
        <dbReference type="EMBL" id="KAK8763327.1"/>
    </source>
</evidence>
<evidence type="ECO:0000256" key="1">
    <source>
        <dbReference type="ARBA" id="ARBA00022450"/>
    </source>
</evidence>
<dbReference type="PANTHER" id="PTHR43775">
    <property type="entry name" value="FATTY ACID SYNTHASE"/>
    <property type="match status" value="1"/>
</dbReference>
<keyword evidence="5" id="KW-0560">Oxidoreductase</keyword>
<organism evidence="10 11">
    <name type="scientific">Amblyomma americanum</name>
    <name type="common">Lone star tick</name>
    <dbReference type="NCBI Taxonomy" id="6943"/>
    <lineage>
        <taxon>Eukaryota</taxon>
        <taxon>Metazoa</taxon>
        <taxon>Ecdysozoa</taxon>
        <taxon>Arthropoda</taxon>
        <taxon>Chelicerata</taxon>
        <taxon>Arachnida</taxon>
        <taxon>Acari</taxon>
        <taxon>Parasitiformes</taxon>
        <taxon>Ixodida</taxon>
        <taxon>Ixodoidea</taxon>
        <taxon>Ixodidae</taxon>
        <taxon>Amblyomminae</taxon>
        <taxon>Amblyomma</taxon>
    </lineage>
</organism>
<proteinExistence type="predicted"/>
<dbReference type="InterPro" id="IPR050091">
    <property type="entry name" value="PKS_NRPS_Biosynth_Enz"/>
</dbReference>
<dbReference type="Gene3D" id="3.40.47.10">
    <property type="match status" value="2"/>
</dbReference>
<gene>
    <name evidence="10" type="ORF">V5799_034065</name>
</gene>
<dbReference type="GO" id="GO:0005737">
    <property type="term" value="C:cytoplasm"/>
    <property type="evidence" value="ECO:0007669"/>
    <property type="project" value="TreeGrafter"/>
</dbReference>
<keyword evidence="3" id="KW-0276">Fatty acid metabolism</keyword>
<keyword evidence="11" id="KW-1185">Reference proteome</keyword>
<evidence type="ECO:0000313" key="11">
    <source>
        <dbReference type="Proteomes" id="UP001321473"/>
    </source>
</evidence>
<dbReference type="SUPFAM" id="SSF53901">
    <property type="entry name" value="Thiolase-like"/>
    <property type="match status" value="2"/>
</dbReference>
<keyword evidence="7" id="KW-0275">Fatty acid biosynthesis</keyword>
<dbReference type="GO" id="GO:0004312">
    <property type="term" value="F:fatty acid synthase activity"/>
    <property type="evidence" value="ECO:0007669"/>
    <property type="project" value="TreeGrafter"/>
</dbReference>
<evidence type="ECO:0000256" key="4">
    <source>
        <dbReference type="ARBA" id="ARBA00022857"/>
    </source>
</evidence>
<dbReference type="AlphaFoldDB" id="A0AAQ4DLI7"/>
<feature type="domain" description="Ketosynthase family 3 (KS3)" evidence="9">
    <location>
        <begin position="1"/>
        <end position="208"/>
    </location>
</feature>
<comment type="caution">
    <text evidence="10">The sequence shown here is derived from an EMBL/GenBank/DDBJ whole genome shotgun (WGS) entry which is preliminary data.</text>
</comment>
<name>A0AAQ4DLI7_AMBAM</name>
<dbReference type="InterPro" id="IPR020841">
    <property type="entry name" value="PKS_Beta-ketoAc_synthase_dom"/>
</dbReference>
<reference evidence="10 11" key="1">
    <citation type="journal article" date="2023" name="Arcadia Sci">
        <title>De novo assembly of a long-read Amblyomma americanum tick genome.</title>
        <authorList>
            <person name="Chou S."/>
            <person name="Poskanzer K.E."/>
            <person name="Rollins M."/>
            <person name="Thuy-Boun P.S."/>
        </authorList>
    </citation>
    <scope>NUCLEOTIDE SEQUENCE [LARGE SCALE GENOMIC DNA]</scope>
    <source>
        <strain evidence="10">F_SG_1</strain>
        <tissue evidence="10">Salivary glands</tissue>
    </source>
</reference>
<dbReference type="GO" id="GO:0016491">
    <property type="term" value="F:oxidoreductase activity"/>
    <property type="evidence" value="ECO:0007669"/>
    <property type="project" value="UniProtKB-KW"/>
</dbReference>
<evidence type="ECO:0000256" key="5">
    <source>
        <dbReference type="ARBA" id="ARBA00023002"/>
    </source>
</evidence>
<keyword evidence="6" id="KW-0443">Lipid metabolism</keyword>